<dbReference type="Pfam" id="PF20578">
    <property type="entry name" value="aBig_2"/>
    <property type="match status" value="1"/>
</dbReference>
<reference evidence="3" key="1">
    <citation type="journal article" date="2023" name="Mol. Phylogenet. Evol.">
        <title>Genome-scale phylogeny and comparative genomics of the fungal order Sordariales.</title>
        <authorList>
            <person name="Hensen N."/>
            <person name="Bonometti L."/>
            <person name="Westerberg I."/>
            <person name="Brannstrom I.O."/>
            <person name="Guillou S."/>
            <person name="Cros-Aarteil S."/>
            <person name="Calhoun S."/>
            <person name="Haridas S."/>
            <person name="Kuo A."/>
            <person name="Mondo S."/>
            <person name="Pangilinan J."/>
            <person name="Riley R."/>
            <person name="LaButti K."/>
            <person name="Andreopoulos B."/>
            <person name="Lipzen A."/>
            <person name="Chen C."/>
            <person name="Yan M."/>
            <person name="Daum C."/>
            <person name="Ng V."/>
            <person name="Clum A."/>
            <person name="Steindorff A."/>
            <person name="Ohm R.A."/>
            <person name="Martin F."/>
            <person name="Silar P."/>
            <person name="Natvig D.O."/>
            <person name="Lalanne C."/>
            <person name="Gautier V."/>
            <person name="Ament-Velasquez S.L."/>
            <person name="Kruys A."/>
            <person name="Hutchinson M.I."/>
            <person name="Powell A.J."/>
            <person name="Barry K."/>
            <person name="Miller A.N."/>
            <person name="Grigoriev I.V."/>
            <person name="Debuchy R."/>
            <person name="Gladieux P."/>
            <person name="Hiltunen Thoren M."/>
            <person name="Johannesson H."/>
        </authorList>
    </citation>
    <scope>NUCLEOTIDE SEQUENCE</scope>
    <source>
        <strain evidence="3">PSN243</strain>
    </source>
</reference>
<gene>
    <name evidence="3" type="ORF">QBC34DRAFT_385871</name>
</gene>
<accession>A0AAV9G4T3</accession>
<feature type="chain" id="PRO_5043877549" evidence="1">
    <location>
        <begin position="19"/>
        <end position="329"/>
    </location>
</feature>
<evidence type="ECO:0000259" key="2">
    <source>
        <dbReference type="Pfam" id="PF20578"/>
    </source>
</evidence>
<keyword evidence="4" id="KW-1185">Reference proteome</keyword>
<name>A0AAV9G4T3_9PEZI</name>
<proteinExistence type="predicted"/>
<dbReference type="AlphaFoldDB" id="A0AAV9G4T3"/>
<reference evidence="3" key="2">
    <citation type="submission" date="2023-05" db="EMBL/GenBank/DDBJ databases">
        <authorList>
            <consortium name="Lawrence Berkeley National Laboratory"/>
            <person name="Steindorff A."/>
            <person name="Hensen N."/>
            <person name="Bonometti L."/>
            <person name="Westerberg I."/>
            <person name="Brannstrom I.O."/>
            <person name="Guillou S."/>
            <person name="Cros-Aarteil S."/>
            <person name="Calhoun S."/>
            <person name="Haridas S."/>
            <person name="Kuo A."/>
            <person name="Mondo S."/>
            <person name="Pangilinan J."/>
            <person name="Riley R."/>
            <person name="Labutti K."/>
            <person name="Andreopoulos B."/>
            <person name="Lipzen A."/>
            <person name="Chen C."/>
            <person name="Yanf M."/>
            <person name="Daum C."/>
            <person name="Ng V."/>
            <person name="Clum A."/>
            <person name="Ohm R."/>
            <person name="Martin F."/>
            <person name="Silar P."/>
            <person name="Natvig D."/>
            <person name="Lalanne C."/>
            <person name="Gautier V."/>
            <person name="Ament-Velasquez S.L."/>
            <person name="Kruys A."/>
            <person name="Hutchinson M.I."/>
            <person name="Powell A.J."/>
            <person name="Barry K."/>
            <person name="Miller A.N."/>
            <person name="Grigoriev I.V."/>
            <person name="Debuchy R."/>
            <person name="Gladieux P."/>
            <person name="Thoren M.H."/>
            <person name="Johannesson H."/>
        </authorList>
    </citation>
    <scope>NUCLEOTIDE SEQUENCE</scope>
    <source>
        <strain evidence="3">PSN243</strain>
    </source>
</reference>
<protein>
    <submittedName>
        <fullName evidence="3">Concanavalin A-like lectin/glucanase domain-containing protein</fullName>
    </submittedName>
</protein>
<dbReference type="EMBL" id="MU865986">
    <property type="protein sequence ID" value="KAK4443794.1"/>
    <property type="molecule type" value="Genomic_DNA"/>
</dbReference>
<dbReference type="Gene3D" id="2.60.120.200">
    <property type="match status" value="1"/>
</dbReference>
<keyword evidence="1" id="KW-0732">Signal</keyword>
<dbReference type="InterPro" id="IPR013320">
    <property type="entry name" value="ConA-like_dom_sf"/>
</dbReference>
<evidence type="ECO:0000313" key="4">
    <source>
        <dbReference type="Proteomes" id="UP001321760"/>
    </source>
</evidence>
<sequence length="329" mass="35585">MHVSPLLTVIALAATAHSRLIMYLPLNETSGTQATDYSGNNRHGRYVNGPSLQGPNGVRLDGVDDYIQLPNDLMRNQYSISASIEVNIRSEQSNYYFIFGIGNTGSNGDGNGYIFVTGDPELRAAITLNSYDNEAEIRTNGPLQRNVWKTITFVIESAAGRIGLWQDGVYLSGRTNNDNIIAPGAIGTGATQANYIGRSTYRNDKYLAGSVRNFRLWDHALSTNEAQALGPPQIGPQPGDTSVEDRVTLALIMLSVPGLDNVRGNINLPTTSNGVQISWASSDPDIIDTRGVVNRPFDEDVVVELKARASFNGASGERSFFAVVRMVGA</sequence>
<feature type="signal peptide" evidence="1">
    <location>
        <begin position="1"/>
        <end position="18"/>
    </location>
</feature>
<dbReference type="SUPFAM" id="SSF49899">
    <property type="entry name" value="Concanavalin A-like lectins/glucanases"/>
    <property type="match status" value="1"/>
</dbReference>
<dbReference type="InterPro" id="IPR046780">
    <property type="entry name" value="aBig_2"/>
</dbReference>
<evidence type="ECO:0000256" key="1">
    <source>
        <dbReference type="SAM" id="SignalP"/>
    </source>
</evidence>
<organism evidence="3 4">
    <name type="scientific">Podospora aff. communis PSN243</name>
    <dbReference type="NCBI Taxonomy" id="3040156"/>
    <lineage>
        <taxon>Eukaryota</taxon>
        <taxon>Fungi</taxon>
        <taxon>Dikarya</taxon>
        <taxon>Ascomycota</taxon>
        <taxon>Pezizomycotina</taxon>
        <taxon>Sordariomycetes</taxon>
        <taxon>Sordariomycetidae</taxon>
        <taxon>Sordariales</taxon>
        <taxon>Podosporaceae</taxon>
        <taxon>Podospora</taxon>
    </lineage>
</organism>
<feature type="domain" description="Atrophied bacterial Ig" evidence="2">
    <location>
        <begin position="249"/>
        <end position="324"/>
    </location>
</feature>
<dbReference type="Pfam" id="PF13385">
    <property type="entry name" value="Laminin_G_3"/>
    <property type="match status" value="1"/>
</dbReference>
<comment type="caution">
    <text evidence="3">The sequence shown here is derived from an EMBL/GenBank/DDBJ whole genome shotgun (WGS) entry which is preliminary data.</text>
</comment>
<dbReference type="Proteomes" id="UP001321760">
    <property type="component" value="Unassembled WGS sequence"/>
</dbReference>
<evidence type="ECO:0000313" key="3">
    <source>
        <dbReference type="EMBL" id="KAK4443794.1"/>
    </source>
</evidence>